<reference evidence="5 6" key="2">
    <citation type="submission" date="2020-03" db="EMBL/GenBank/DDBJ databases">
        <authorList>
            <person name="Ichikawa N."/>
            <person name="Kimura A."/>
            <person name="Kitahashi Y."/>
            <person name="Uohara A."/>
        </authorList>
    </citation>
    <scope>NUCLEOTIDE SEQUENCE [LARGE SCALE GENOMIC DNA]</scope>
    <source>
        <strain evidence="5 6">NBRC 105367</strain>
    </source>
</reference>
<evidence type="ECO:0000256" key="2">
    <source>
        <dbReference type="ARBA" id="ARBA00022598"/>
    </source>
</evidence>
<keyword evidence="2 5" id="KW-0436">Ligase</keyword>
<dbReference type="SUPFAM" id="SSF56801">
    <property type="entry name" value="Acetyl-CoA synthetase-like"/>
    <property type="match status" value="1"/>
</dbReference>
<dbReference type="Pfam" id="PF00501">
    <property type="entry name" value="AMP-binding"/>
    <property type="match status" value="1"/>
</dbReference>
<comment type="similarity">
    <text evidence="1">Belongs to the ATP-dependent AMP-binding enzyme family.</text>
</comment>
<dbReference type="PROSITE" id="PS00455">
    <property type="entry name" value="AMP_BINDING"/>
    <property type="match status" value="1"/>
</dbReference>
<accession>A0A6F8Y9T9</accession>
<proteinExistence type="inferred from homology"/>
<dbReference type="InterPro" id="IPR020845">
    <property type="entry name" value="AMP-binding_CS"/>
</dbReference>
<dbReference type="KEGG" id="psuu:Psuf_001060"/>
<dbReference type="Gene3D" id="3.30.300.30">
    <property type="match status" value="1"/>
</dbReference>
<name>A0A6F8Y9T9_9ACTN</name>
<dbReference type="InterPro" id="IPR000873">
    <property type="entry name" value="AMP-dep_synth/lig_dom"/>
</dbReference>
<dbReference type="InterPro" id="IPR025110">
    <property type="entry name" value="AMP-bd_C"/>
</dbReference>
<feature type="domain" description="AMP-binding enzyme C-terminal" evidence="4">
    <location>
        <begin position="421"/>
        <end position="495"/>
    </location>
</feature>
<dbReference type="FunFam" id="3.30.300.30:FF:000008">
    <property type="entry name" value="2,3-dihydroxybenzoate-AMP ligase"/>
    <property type="match status" value="1"/>
</dbReference>
<keyword evidence="6" id="KW-1185">Reference proteome</keyword>
<dbReference type="GO" id="GO:0006631">
    <property type="term" value="P:fatty acid metabolic process"/>
    <property type="evidence" value="ECO:0007669"/>
    <property type="project" value="TreeGrafter"/>
</dbReference>
<dbReference type="Proteomes" id="UP000503011">
    <property type="component" value="Chromosome"/>
</dbReference>
<dbReference type="AlphaFoldDB" id="A0A6F8Y9T9"/>
<protein>
    <submittedName>
        <fullName evidence="5">Long-chain-fatty-acid--CoA ligase</fullName>
    </submittedName>
</protein>
<evidence type="ECO:0000313" key="5">
    <source>
        <dbReference type="EMBL" id="BCB82793.1"/>
    </source>
</evidence>
<evidence type="ECO:0000259" key="4">
    <source>
        <dbReference type="Pfam" id="PF13193"/>
    </source>
</evidence>
<dbReference type="InterPro" id="IPR045851">
    <property type="entry name" value="AMP-bd_C_sf"/>
</dbReference>
<dbReference type="Gene3D" id="3.40.50.12780">
    <property type="entry name" value="N-terminal domain of ligase-like"/>
    <property type="match status" value="1"/>
</dbReference>
<sequence>MVTLASALENAAERVPERTALVFGDLRQTYAELDATVNRVASVLAEAGLGAGERCAVMGVNTPGFVYALFATAKLGAIFVPVNPRSAPPEVAHILRDSGARVLVVDPALVQVATAATGQLDADAPALLCLGAADGHPDLLAEAVGRSAERAPSTVTERDDAMILYTSGTTGFAKGVLMDHHRLVWTGVTIPIGTIGMTEGASLVHVAPLYHSGEMTMMLIPGVLVGATHVILSHFDAATVLDTMERERTTIFFGVPTMYQMLLAEYLKRPRDLSAWRSSIYGAAPMPPEVAARLQETFAGVRLFSCYGPTEAGPSGFFSSPLEAVRRPEVTGYRAFPLMRVRVVDAAGKDVAPGEVGEVLLAGETVMKGYWRNPAATEEAFLDGWLRTGDLARLDPDGAMTIVDRLKDMIISGGRNIYCVEVENAVASHPSVADCAVVGRPDPVYGETVAACVTLAGGQALTLDELRAHCAELIADYKLPRELIFGPVPRNPSGKILKRVLREGMTTSTPQESRPKPR</sequence>
<evidence type="ECO:0000259" key="3">
    <source>
        <dbReference type="Pfam" id="PF00501"/>
    </source>
</evidence>
<dbReference type="Pfam" id="PF13193">
    <property type="entry name" value="AMP-binding_C"/>
    <property type="match status" value="1"/>
</dbReference>
<dbReference type="RefSeq" id="WP_173152542.1">
    <property type="nucleotide sequence ID" value="NZ_AP022871.1"/>
</dbReference>
<dbReference type="InterPro" id="IPR042099">
    <property type="entry name" value="ANL_N_sf"/>
</dbReference>
<evidence type="ECO:0000256" key="1">
    <source>
        <dbReference type="ARBA" id="ARBA00006432"/>
    </source>
</evidence>
<dbReference type="GO" id="GO:0031956">
    <property type="term" value="F:medium-chain fatty acid-CoA ligase activity"/>
    <property type="evidence" value="ECO:0007669"/>
    <property type="project" value="TreeGrafter"/>
</dbReference>
<reference evidence="5 6" key="1">
    <citation type="submission" date="2020-03" db="EMBL/GenBank/DDBJ databases">
        <title>Whole genome shotgun sequence of Phytohabitans suffuscus NBRC 105367.</title>
        <authorList>
            <person name="Komaki H."/>
            <person name="Tamura T."/>
        </authorList>
    </citation>
    <scope>NUCLEOTIDE SEQUENCE [LARGE SCALE GENOMIC DNA]</scope>
    <source>
        <strain evidence="5 6">NBRC 105367</strain>
    </source>
</reference>
<dbReference type="PANTHER" id="PTHR43201:SF5">
    <property type="entry name" value="MEDIUM-CHAIN ACYL-COA LIGASE ACSF2, MITOCHONDRIAL"/>
    <property type="match status" value="1"/>
</dbReference>
<feature type="domain" description="AMP-dependent synthetase/ligase" evidence="3">
    <location>
        <begin position="8"/>
        <end position="371"/>
    </location>
</feature>
<dbReference type="EMBL" id="AP022871">
    <property type="protein sequence ID" value="BCB82793.1"/>
    <property type="molecule type" value="Genomic_DNA"/>
</dbReference>
<dbReference type="PANTHER" id="PTHR43201">
    <property type="entry name" value="ACYL-COA SYNTHETASE"/>
    <property type="match status" value="1"/>
</dbReference>
<organism evidence="5 6">
    <name type="scientific">Phytohabitans suffuscus</name>
    <dbReference type="NCBI Taxonomy" id="624315"/>
    <lineage>
        <taxon>Bacteria</taxon>
        <taxon>Bacillati</taxon>
        <taxon>Actinomycetota</taxon>
        <taxon>Actinomycetes</taxon>
        <taxon>Micromonosporales</taxon>
        <taxon>Micromonosporaceae</taxon>
    </lineage>
</organism>
<gene>
    <name evidence="5" type="ORF">Psuf_001060</name>
</gene>
<evidence type="ECO:0000313" key="6">
    <source>
        <dbReference type="Proteomes" id="UP000503011"/>
    </source>
</evidence>